<dbReference type="EMBL" id="JANWTP010000156">
    <property type="protein sequence ID" value="MDC8640681.1"/>
    <property type="molecule type" value="Genomic_DNA"/>
</dbReference>
<gene>
    <name evidence="1" type="ORF">NY667_23530</name>
</gene>
<sequence length="248" mass="27696">SPPTTVHNKPTTQYPSTPGFISNHWYGRWGQVNDIARLAPWEQHVWAGHNIAPEGKVSSELLDAQIRAKPASTYAVEEIFFGSMRLLADGFRHKYGISLFTHEIDDAEAGQQISRFASKDRASLLRLAKDIIRVFSDRLNITELRKLSTHQEKAKLGSNKLLQSILAEKIGDNKARQVFAEIAGAYDMRVGDAHPTGSKVTDAIKLAGVDEENSPLRQGEQLIHNVGQSIWYTGKFLFGETDDLDEQQ</sequence>
<reference evidence="1" key="2">
    <citation type="submission" date="2022-08" db="EMBL/GenBank/DDBJ databases">
        <authorList>
            <person name="Iruegas-Bocardo F."/>
            <person name="Weisberg A.J."/>
            <person name="Riutta E.R."/>
            <person name="Kilday K."/>
            <person name="Bonkowski J.C."/>
            <person name="Creswell T."/>
            <person name="Daughtrey M.L."/>
            <person name="Rane K."/>
            <person name="Grunwald N.J."/>
            <person name="Chang J.H."/>
            <person name="Putnam M.L."/>
        </authorList>
    </citation>
    <scope>NUCLEOTIDE SEQUENCE</scope>
    <source>
        <strain evidence="1">22-338</strain>
    </source>
</reference>
<evidence type="ECO:0000313" key="1">
    <source>
        <dbReference type="EMBL" id="MDC8640681.1"/>
    </source>
</evidence>
<reference evidence="1" key="1">
    <citation type="journal article" date="2022" name="Phytopathology">
        <title>Whole genome sequencing-based tracing of a 2022 introduction and outbreak of Xanthomonas hortorum pv. pelargonii.</title>
        <authorList>
            <person name="Iruegas Bocardo F."/>
            <person name="Weisberg A.J."/>
            <person name="Riutta E.R."/>
            <person name="Kilday K.B."/>
            <person name="Bonkowski J.C."/>
            <person name="Creswell T.C."/>
            <person name="Daughtrey M."/>
            <person name="Rane K.K."/>
            <person name="Grunwald N.J."/>
            <person name="Chang J.H."/>
            <person name="Putnam M."/>
        </authorList>
    </citation>
    <scope>NUCLEOTIDE SEQUENCE</scope>
    <source>
        <strain evidence="1">22-338</strain>
    </source>
</reference>
<comment type="caution">
    <text evidence="1">The sequence shown here is derived from an EMBL/GenBank/DDBJ whole genome shotgun (WGS) entry which is preliminary data.</text>
</comment>
<dbReference type="AlphaFoldDB" id="A0A9X4BW48"/>
<organism evidence="1 2">
    <name type="scientific">Xanthomonas hortorum pv. hederae</name>
    <dbReference type="NCBI Taxonomy" id="453603"/>
    <lineage>
        <taxon>Bacteria</taxon>
        <taxon>Pseudomonadati</taxon>
        <taxon>Pseudomonadota</taxon>
        <taxon>Gammaproteobacteria</taxon>
        <taxon>Lysobacterales</taxon>
        <taxon>Lysobacteraceae</taxon>
        <taxon>Xanthomonas</taxon>
    </lineage>
</organism>
<dbReference type="Proteomes" id="UP001140230">
    <property type="component" value="Unassembled WGS sequence"/>
</dbReference>
<evidence type="ECO:0000313" key="2">
    <source>
        <dbReference type="Proteomes" id="UP001140230"/>
    </source>
</evidence>
<proteinExistence type="predicted"/>
<feature type="non-terminal residue" evidence="1">
    <location>
        <position position="1"/>
    </location>
</feature>
<protein>
    <submittedName>
        <fullName evidence="1">Uncharacterized protein</fullName>
    </submittedName>
</protein>
<accession>A0A9X4BW48</accession>
<name>A0A9X4BW48_9XANT</name>